<organism evidence="10 11">
    <name type="scientific">Delftia tsuruhatensis</name>
    <dbReference type="NCBI Taxonomy" id="180282"/>
    <lineage>
        <taxon>Bacteria</taxon>
        <taxon>Pseudomonadati</taxon>
        <taxon>Pseudomonadota</taxon>
        <taxon>Betaproteobacteria</taxon>
        <taxon>Burkholderiales</taxon>
        <taxon>Comamonadaceae</taxon>
        <taxon>Delftia</taxon>
    </lineage>
</organism>
<evidence type="ECO:0000256" key="7">
    <source>
        <dbReference type="ARBA" id="ARBA00023136"/>
    </source>
</evidence>
<accession>A0AAX3SRT7</accession>
<feature type="transmembrane region" description="Helical" evidence="8">
    <location>
        <begin position="338"/>
        <end position="357"/>
    </location>
</feature>
<feature type="transmembrane region" description="Helical" evidence="8">
    <location>
        <begin position="369"/>
        <end position="388"/>
    </location>
</feature>
<keyword evidence="5 8" id="KW-0812">Transmembrane</keyword>
<gene>
    <name evidence="10" type="ORF">PYR84_08280</name>
</gene>
<dbReference type="AlphaFoldDB" id="A0AAX3SRT7"/>
<dbReference type="PANTHER" id="PTHR33908:SF9">
    <property type="entry name" value="BLL5595 PROTEIN"/>
    <property type="match status" value="1"/>
</dbReference>
<evidence type="ECO:0000256" key="1">
    <source>
        <dbReference type="ARBA" id="ARBA00004651"/>
    </source>
</evidence>
<evidence type="ECO:0000256" key="5">
    <source>
        <dbReference type="ARBA" id="ARBA00022692"/>
    </source>
</evidence>
<proteinExistence type="predicted"/>
<evidence type="ECO:0000313" key="10">
    <source>
        <dbReference type="EMBL" id="WFF82679.1"/>
    </source>
</evidence>
<dbReference type="GO" id="GO:0009103">
    <property type="term" value="P:lipopolysaccharide biosynthetic process"/>
    <property type="evidence" value="ECO:0007669"/>
    <property type="project" value="UniProtKB-ARBA"/>
</dbReference>
<evidence type="ECO:0000259" key="9">
    <source>
        <dbReference type="Pfam" id="PF13231"/>
    </source>
</evidence>
<keyword evidence="7 8" id="KW-0472">Membrane</keyword>
<evidence type="ECO:0000256" key="8">
    <source>
        <dbReference type="SAM" id="Phobius"/>
    </source>
</evidence>
<feature type="transmembrane region" description="Helical" evidence="8">
    <location>
        <begin position="26"/>
        <end position="45"/>
    </location>
</feature>
<feature type="transmembrane region" description="Helical" evidence="8">
    <location>
        <begin position="173"/>
        <end position="203"/>
    </location>
</feature>
<comment type="subcellular location">
    <subcellularLocation>
        <location evidence="1">Cell membrane</location>
        <topology evidence="1">Multi-pass membrane protein</topology>
    </subcellularLocation>
</comment>
<evidence type="ECO:0000256" key="3">
    <source>
        <dbReference type="ARBA" id="ARBA00022676"/>
    </source>
</evidence>
<evidence type="ECO:0000313" key="11">
    <source>
        <dbReference type="Proteomes" id="UP001219066"/>
    </source>
</evidence>
<name>A0AAX3SRT7_9BURK</name>
<protein>
    <submittedName>
        <fullName evidence="10">Glycosyltransferase family 39 protein</fullName>
    </submittedName>
</protein>
<dbReference type="EMBL" id="CP120956">
    <property type="protein sequence ID" value="WFF82679.1"/>
    <property type="molecule type" value="Genomic_DNA"/>
</dbReference>
<keyword evidence="3" id="KW-0328">Glycosyltransferase</keyword>
<feature type="transmembrane region" description="Helical" evidence="8">
    <location>
        <begin position="312"/>
        <end position="332"/>
    </location>
</feature>
<dbReference type="Proteomes" id="UP001219066">
    <property type="component" value="Chromosome"/>
</dbReference>
<dbReference type="PANTHER" id="PTHR33908">
    <property type="entry name" value="MANNOSYLTRANSFERASE YKCB-RELATED"/>
    <property type="match status" value="1"/>
</dbReference>
<dbReference type="GO" id="GO:0016763">
    <property type="term" value="F:pentosyltransferase activity"/>
    <property type="evidence" value="ECO:0007669"/>
    <property type="project" value="TreeGrafter"/>
</dbReference>
<keyword evidence="4" id="KW-0808">Transferase</keyword>
<dbReference type="InterPro" id="IPR050297">
    <property type="entry name" value="LipidA_mod_glycosyltrf_83"/>
</dbReference>
<evidence type="ECO:0000256" key="6">
    <source>
        <dbReference type="ARBA" id="ARBA00022989"/>
    </source>
</evidence>
<feature type="transmembrane region" description="Helical" evidence="8">
    <location>
        <begin position="272"/>
        <end position="291"/>
    </location>
</feature>
<feature type="transmembrane region" description="Helical" evidence="8">
    <location>
        <begin position="215"/>
        <end position="236"/>
    </location>
</feature>
<dbReference type="RefSeq" id="WP_277849546.1">
    <property type="nucleotide sequence ID" value="NZ_CP120956.1"/>
</dbReference>
<reference evidence="10" key="1">
    <citation type="submission" date="2023-03" db="EMBL/GenBank/DDBJ databases">
        <title>Synergistic degradation of erythromycin by symbiotic bacteria Ery-6A and Ery-6B and application in simulated water remediation.</title>
        <authorList>
            <person name="Xu S."/>
        </authorList>
    </citation>
    <scope>NUCLEOTIDE SEQUENCE</scope>
    <source>
        <strain evidence="10">Ery-6A</strain>
    </source>
</reference>
<dbReference type="GO" id="GO:0005886">
    <property type="term" value="C:plasma membrane"/>
    <property type="evidence" value="ECO:0007669"/>
    <property type="project" value="UniProtKB-SubCell"/>
</dbReference>
<feature type="domain" description="Glycosyltransferase RgtA/B/C/D-like" evidence="9">
    <location>
        <begin position="74"/>
        <end position="234"/>
    </location>
</feature>
<feature type="transmembrane region" description="Helical" evidence="8">
    <location>
        <begin position="98"/>
        <end position="116"/>
    </location>
</feature>
<evidence type="ECO:0000256" key="2">
    <source>
        <dbReference type="ARBA" id="ARBA00022475"/>
    </source>
</evidence>
<keyword evidence="6 8" id="KW-1133">Transmembrane helix</keyword>
<dbReference type="InterPro" id="IPR038731">
    <property type="entry name" value="RgtA/B/C-like"/>
</dbReference>
<feature type="transmembrane region" description="Helical" evidence="8">
    <location>
        <begin position="150"/>
        <end position="167"/>
    </location>
</feature>
<evidence type="ECO:0000256" key="4">
    <source>
        <dbReference type="ARBA" id="ARBA00022679"/>
    </source>
</evidence>
<sequence length="510" mass="55693">MTHPVPSQAASTITRSAPLAMPAPSLSLDIKVLIGLLLFSVVWLLQIDSSSLTAPKDNLEQLTWVHSLEWGYYKHPPLPTWMFSVPVNVFGLSARTSYVTGALFTLAGLFVFWKLMQTLRGSRHATLALLAALCITYYNERLHFFNHEVVLMPFFVASALLVWRAVGSRQLHWWAALGCCLGLGALAKYQMILAAVAVFLFWLASGAWRERVHMIGLVLAAAISLAIISPHLYWLFLNDFGPIRYATESSLGASLGGGARLLNTLHWLADQLLNRALLAWVLLGLVMALHRRSRLAPQDTPQRPGTADASRALILCFGLTPIVLTCAIGIFAGSSLQLHWGTPFLLLAVPVAMELAGARLQPSRISITTAIKCFVALQLALLLVAQMTSARSELRLNSRHWRNFDSKALSQALAEPAREALGGDIRVISGPTAEAKALALKLREKPLVLIDGRMDISPWISQHMVDACGVLHLQLAASPPPGHQPVGEGFPSLFWRVTPPQEDAGNCVES</sequence>
<dbReference type="Pfam" id="PF13231">
    <property type="entry name" value="PMT_2"/>
    <property type="match status" value="1"/>
</dbReference>
<keyword evidence="2" id="KW-1003">Cell membrane</keyword>